<dbReference type="EMBL" id="BOML01000012">
    <property type="protein sequence ID" value="GID99973.1"/>
    <property type="molecule type" value="Genomic_DNA"/>
</dbReference>
<dbReference type="PANTHER" id="PTHR35335:SF1">
    <property type="entry name" value="UPF0716 PROTEIN FXSA"/>
    <property type="match status" value="1"/>
</dbReference>
<evidence type="ECO:0000256" key="1">
    <source>
        <dbReference type="SAM" id="Phobius"/>
    </source>
</evidence>
<dbReference type="Pfam" id="PF04186">
    <property type="entry name" value="FxsA"/>
    <property type="match status" value="1"/>
</dbReference>
<protein>
    <submittedName>
        <fullName evidence="2">Membrane protein</fullName>
    </submittedName>
</protein>
<dbReference type="InterPro" id="IPR007313">
    <property type="entry name" value="FxsA"/>
</dbReference>
<accession>A0ABQ3YQW9</accession>
<comment type="caution">
    <text evidence="2">The sequence shown here is derived from an EMBL/GenBank/DDBJ whole genome shotgun (WGS) entry which is preliminary data.</text>
</comment>
<feature type="transmembrane region" description="Helical" evidence="1">
    <location>
        <begin position="80"/>
        <end position="105"/>
    </location>
</feature>
<evidence type="ECO:0000313" key="2">
    <source>
        <dbReference type="EMBL" id="GID99973.1"/>
    </source>
</evidence>
<gene>
    <name evidence="2" type="ORF">Adu01nite_13240</name>
</gene>
<name>A0ABQ3YQW9_9ACTN</name>
<reference evidence="2 3" key="1">
    <citation type="submission" date="2021-01" db="EMBL/GenBank/DDBJ databases">
        <title>Whole genome shotgun sequence of Actinoplanes durhamensis NBRC 14914.</title>
        <authorList>
            <person name="Komaki H."/>
            <person name="Tamura T."/>
        </authorList>
    </citation>
    <scope>NUCLEOTIDE SEQUENCE [LARGE SCALE GENOMIC DNA]</scope>
    <source>
        <strain evidence="2 3">NBRC 14914</strain>
    </source>
</reference>
<keyword evidence="3" id="KW-1185">Reference proteome</keyword>
<sequence>MQRRGIALLPLGLAVLAIAEIAVFISVVHLIGGAWTLLALAVGEIAGMLLLRREGIKGWRAFRAAAAEGRPPGAQVANSLAGLAGALLLAIPGFITSVAGLLLLIGRPVARKTIERYTERRVGAAVAGDLFGPRRVKVRRGEPVVVVEHDDTPVHAPSVPAAAIEGEVVEGEVIR</sequence>
<feature type="transmembrane region" description="Helical" evidence="1">
    <location>
        <begin position="29"/>
        <end position="51"/>
    </location>
</feature>
<keyword evidence="1" id="KW-0472">Membrane</keyword>
<dbReference type="RefSeq" id="WP_203725615.1">
    <property type="nucleotide sequence ID" value="NZ_BAAATX010000015.1"/>
</dbReference>
<keyword evidence="1" id="KW-0812">Transmembrane</keyword>
<keyword evidence="1" id="KW-1133">Transmembrane helix</keyword>
<dbReference type="Proteomes" id="UP000637628">
    <property type="component" value="Unassembled WGS sequence"/>
</dbReference>
<dbReference type="PANTHER" id="PTHR35335">
    <property type="entry name" value="UPF0716 PROTEIN FXSA"/>
    <property type="match status" value="1"/>
</dbReference>
<proteinExistence type="predicted"/>
<organism evidence="2 3">
    <name type="scientific">Paractinoplanes durhamensis</name>
    <dbReference type="NCBI Taxonomy" id="113563"/>
    <lineage>
        <taxon>Bacteria</taxon>
        <taxon>Bacillati</taxon>
        <taxon>Actinomycetota</taxon>
        <taxon>Actinomycetes</taxon>
        <taxon>Micromonosporales</taxon>
        <taxon>Micromonosporaceae</taxon>
        <taxon>Paractinoplanes</taxon>
    </lineage>
</organism>
<dbReference type="NCBIfam" id="NF008528">
    <property type="entry name" value="PRK11463.1-2"/>
    <property type="match status" value="1"/>
</dbReference>
<evidence type="ECO:0000313" key="3">
    <source>
        <dbReference type="Proteomes" id="UP000637628"/>
    </source>
</evidence>